<name>A0A2P2Q217_RHIMU</name>
<sequence>MRKVDFGTPIDFFFFFPACFWWGWTGRPLAQEASLMFTLIQDINYHIMLSTYNEILMI</sequence>
<dbReference type="EMBL" id="GGEC01080508">
    <property type="protein sequence ID" value="MBX60992.1"/>
    <property type="molecule type" value="Transcribed_RNA"/>
</dbReference>
<reference evidence="1" key="1">
    <citation type="submission" date="2018-02" db="EMBL/GenBank/DDBJ databases">
        <title>Rhizophora mucronata_Transcriptome.</title>
        <authorList>
            <person name="Meera S.P."/>
            <person name="Sreeshan A."/>
            <person name="Augustine A."/>
        </authorList>
    </citation>
    <scope>NUCLEOTIDE SEQUENCE</scope>
    <source>
        <tissue evidence="1">Leaf</tissue>
    </source>
</reference>
<dbReference type="AlphaFoldDB" id="A0A2P2Q217"/>
<protein>
    <submittedName>
        <fullName evidence="1">Uncharacterized protein</fullName>
    </submittedName>
</protein>
<accession>A0A2P2Q217</accession>
<proteinExistence type="predicted"/>
<organism evidence="1">
    <name type="scientific">Rhizophora mucronata</name>
    <name type="common">Asiatic mangrove</name>
    <dbReference type="NCBI Taxonomy" id="61149"/>
    <lineage>
        <taxon>Eukaryota</taxon>
        <taxon>Viridiplantae</taxon>
        <taxon>Streptophyta</taxon>
        <taxon>Embryophyta</taxon>
        <taxon>Tracheophyta</taxon>
        <taxon>Spermatophyta</taxon>
        <taxon>Magnoliopsida</taxon>
        <taxon>eudicotyledons</taxon>
        <taxon>Gunneridae</taxon>
        <taxon>Pentapetalae</taxon>
        <taxon>rosids</taxon>
        <taxon>fabids</taxon>
        <taxon>Malpighiales</taxon>
        <taxon>Rhizophoraceae</taxon>
        <taxon>Rhizophora</taxon>
    </lineage>
</organism>
<evidence type="ECO:0000313" key="1">
    <source>
        <dbReference type="EMBL" id="MBX60992.1"/>
    </source>
</evidence>